<dbReference type="EMBL" id="AVOT02099115">
    <property type="protein sequence ID" value="MBW0576765.1"/>
    <property type="molecule type" value="Genomic_DNA"/>
</dbReference>
<accession>A0A9Q3K8G8</accession>
<feature type="region of interest" description="Disordered" evidence="1">
    <location>
        <begin position="1"/>
        <end position="68"/>
    </location>
</feature>
<feature type="compositionally biased region" description="Polar residues" evidence="1">
    <location>
        <begin position="28"/>
        <end position="42"/>
    </location>
</feature>
<evidence type="ECO:0000313" key="2">
    <source>
        <dbReference type="EMBL" id="MBW0576765.1"/>
    </source>
</evidence>
<dbReference type="Proteomes" id="UP000765509">
    <property type="component" value="Unassembled WGS sequence"/>
</dbReference>
<protein>
    <submittedName>
        <fullName evidence="2">Uncharacterized protein</fullName>
    </submittedName>
</protein>
<name>A0A9Q3K8G8_9BASI</name>
<proteinExistence type="predicted"/>
<reference evidence="2" key="1">
    <citation type="submission" date="2021-03" db="EMBL/GenBank/DDBJ databases">
        <title>Draft genome sequence of rust myrtle Austropuccinia psidii MF-1, a brazilian biotype.</title>
        <authorList>
            <person name="Quecine M.C."/>
            <person name="Pachon D.M.R."/>
            <person name="Bonatelli M.L."/>
            <person name="Correr F.H."/>
            <person name="Franceschini L.M."/>
            <person name="Leite T.F."/>
            <person name="Margarido G.R.A."/>
            <person name="Almeida C.A."/>
            <person name="Ferrarezi J.A."/>
            <person name="Labate C.A."/>
        </authorList>
    </citation>
    <scope>NUCLEOTIDE SEQUENCE</scope>
    <source>
        <strain evidence="2">MF-1</strain>
    </source>
</reference>
<sequence>MESTIIQTSNQKDKQMTQQKEGGKQRRSPSSVYQQATSQPTSPKREEEKEKALEETILPKLQNSKNPKRCHVKCFQHGQNPD</sequence>
<evidence type="ECO:0000256" key="1">
    <source>
        <dbReference type="SAM" id="MobiDB-lite"/>
    </source>
</evidence>
<organism evidence="2 3">
    <name type="scientific">Austropuccinia psidii MF-1</name>
    <dbReference type="NCBI Taxonomy" id="1389203"/>
    <lineage>
        <taxon>Eukaryota</taxon>
        <taxon>Fungi</taxon>
        <taxon>Dikarya</taxon>
        <taxon>Basidiomycota</taxon>
        <taxon>Pucciniomycotina</taxon>
        <taxon>Pucciniomycetes</taxon>
        <taxon>Pucciniales</taxon>
        <taxon>Sphaerophragmiaceae</taxon>
        <taxon>Austropuccinia</taxon>
    </lineage>
</organism>
<feature type="compositionally biased region" description="Basic and acidic residues" evidence="1">
    <location>
        <begin position="43"/>
        <end position="54"/>
    </location>
</feature>
<feature type="compositionally biased region" description="Polar residues" evidence="1">
    <location>
        <begin position="1"/>
        <end position="20"/>
    </location>
</feature>
<gene>
    <name evidence="2" type="ORF">O181_116480</name>
</gene>
<dbReference type="AlphaFoldDB" id="A0A9Q3K8G8"/>
<evidence type="ECO:0000313" key="3">
    <source>
        <dbReference type="Proteomes" id="UP000765509"/>
    </source>
</evidence>
<keyword evidence="3" id="KW-1185">Reference proteome</keyword>
<comment type="caution">
    <text evidence="2">The sequence shown here is derived from an EMBL/GenBank/DDBJ whole genome shotgun (WGS) entry which is preliminary data.</text>
</comment>